<evidence type="ECO:0000256" key="2">
    <source>
        <dbReference type="SAM" id="Phobius"/>
    </source>
</evidence>
<evidence type="ECO:0000256" key="1">
    <source>
        <dbReference type="SAM" id="MobiDB-lite"/>
    </source>
</evidence>
<reference evidence="3 4" key="1">
    <citation type="journal article" date="2020" name="IScience">
        <title>Genome Sequencing of the Endangered Kingdonia uniflora (Circaeasteraceae, Ranunculales) Reveals Potential Mechanisms of Evolutionary Specialization.</title>
        <authorList>
            <person name="Sun Y."/>
            <person name="Deng T."/>
            <person name="Zhang A."/>
            <person name="Moore M.J."/>
            <person name="Landis J.B."/>
            <person name="Lin N."/>
            <person name="Zhang H."/>
            <person name="Zhang X."/>
            <person name="Huang J."/>
            <person name="Zhang X."/>
            <person name="Sun H."/>
            <person name="Wang H."/>
        </authorList>
    </citation>
    <scope>NUCLEOTIDE SEQUENCE [LARGE SCALE GENOMIC DNA]</scope>
    <source>
        <strain evidence="3">TB1705</strain>
        <tissue evidence="3">Leaf</tissue>
    </source>
</reference>
<protein>
    <recommendedName>
        <fullName evidence="5">Transmembrane protein</fullName>
    </recommendedName>
</protein>
<dbReference type="AlphaFoldDB" id="A0A7J7NPS8"/>
<dbReference type="PANTHER" id="PTHR37741">
    <property type="entry name" value="TRANSMEMBRANE PROTEIN"/>
    <property type="match status" value="1"/>
</dbReference>
<evidence type="ECO:0000313" key="4">
    <source>
        <dbReference type="Proteomes" id="UP000541444"/>
    </source>
</evidence>
<keyword evidence="2" id="KW-0812">Transmembrane</keyword>
<dbReference type="Proteomes" id="UP000541444">
    <property type="component" value="Unassembled WGS sequence"/>
</dbReference>
<feature type="transmembrane region" description="Helical" evidence="2">
    <location>
        <begin position="83"/>
        <end position="101"/>
    </location>
</feature>
<dbReference type="EMBL" id="JACGCM010000669">
    <property type="protein sequence ID" value="KAF6169195.1"/>
    <property type="molecule type" value="Genomic_DNA"/>
</dbReference>
<feature type="compositionally biased region" description="Basic and acidic residues" evidence="1">
    <location>
        <begin position="53"/>
        <end position="77"/>
    </location>
</feature>
<proteinExistence type="predicted"/>
<comment type="caution">
    <text evidence="3">The sequence shown here is derived from an EMBL/GenBank/DDBJ whole genome shotgun (WGS) entry which is preliminary data.</text>
</comment>
<evidence type="ECO:0008006" key="5">
    <source>
        <dbReference type="Google" id="ProtNLM"/>
    </source>
</evidence>
<gene>
    <name evidence="3" type="ORF">GIB67_013625</name>
</gene>
<keyword evidence="2" id="KW-0472">Membrane</keyword>
<feature type="region of interest" description="Disordered" evidence="1">
    <location>
        <begin position="24"/>
        <end position="77"/>
    </location>
</feature>
<keyword evidence="2" id="KW-1133">Transmembrane helix</keyword>
<dbReference type="OrthoDB" id="1933396at2759"/>
<keyword evidence="4" id="KW-1185">Reference proteome</keyword>
<sequence>MTNRQEENDLSKFGTTDLSFEEVGHVHGELNPGNISKDFHVDPVSSQIASSKELQEAKRKTDAKEREKKRNEKKDDVHTLKSAIIISGMTVAVIGVIFAVAKNLERIKSK</sequence>
<organism evidence="3 4">
    <name type="scientific">Kingdonia uniflora</name>
    <dbReference type="NCBI Taxonomy" id="39325"/>
    <lineage>
        <taxon>Eukaryota</taxon>
        <taxon>Viridiplantae</taxon>
        <taxon>Streptophyta</taxon>
        <taxon>Embryophyta</taxon>
        <taxon>Tracheophyta</taxon>
        <taxon>Spermatophyta</taxon>
        <taxon>Magnoliopsida</taxon>
        <taxon>Ranunculales</taxon>
        <taxon>Circaeasteraceae</taxon>
        <taxon>Kingdonia</taxon>
    </lineage>
</organism>
<name>A0A7J7NPS8_9MAGN</name>
<accession>A0A7J7NPS8</accession>
<dbReference type="PANTHER" id="PTHR37741:SF1">
    <property type="entry name" value="TRANSMEMBRANE PROTEIN"/>
    <property type="match status" value="1"/>
</dbReference>
<evidence type="ECO:0000313" key="3">
    <source>
        <dbReference type="EMBL" id="KAF6169195.1"/>
    </source>
</evidence>